<proteinExistence type="predicted"/>
<dbReference type="InterPro" id="IPR036388">
    <property type="entry name" value="WH-like_DNA-bd_sf"/>
</dbReference>
<dbReference type="SUPFAM" id="SSF46894">
    <property type="entry name" value="C-terminal effector domain of the bipartite response regulators"/>
    <property type="match status" value="1"/>
</dbReference>
<feature type="transmembrane region" description="Helical" evidence="1">
    <location>
        <begin position="74"/>
        <end position="91"/>
    </location>
</feature>
<feature type="transmembrane region" description="Helical" evidence="1">
    <location>
        <begin position="39"/>
        <end position="54"/>
    </location>
</feature>
<feature type="transmembrane region" description="Helical" evidence="1">
    <location>
        <begin position="133"/>
        <end position="154"/>
    </location>
</feature>
<feature type="transmembrane region" description="Helical" evidence="1">
    <location>
        <begin position="111"/>
        <end position="127"/>
    </location>
</feature>
<protein>
    <submittedName>
        <fullName evidence="3">LuxR family transcriptional regulator</fullName>
    </submittedName>
</protein>
<keyword evidence="1" id="KW-1133">Transmembrane helix</keyword>
<gene>
    <name evidence="3" type="ORF">D1632_00425</name>
</gene>
<evidence type="ECO:0000313" key="3">
    <source>
        <dbReference type="EMBL" id="RMZ61311.1"/>
    </source>
</evidence>
<dbReference type="CDD" id="cd06170">
    <property type="entry name" value="LuxR_C_like"/>
    <property type="match status" value="1"/>
</dbReference>
<dbReference type="PROSITE" id="PS50043">
    <property type="entry name" value="HTH_LUXR_2"/>
    <property type="match status" value="1"/>
</dbReference>
<feature type="transmembrane region" description="Helical" evidence="1">
    <location>
        <begin position="12"/>
        <end position="32"/>
    </location>
</feature>
<dbReference type="AlphaFoldDB" id="A0A3M7LF38"/>
<dbReference type="Pfam" id="PF00196">
    <property type="entry name" value="GerE"/>
    <property type="match status" value="1"/>
</dbReference>
<dbReference type="GO" id="GO:0003677">
    <property type="term" value="F:DNA binding"/>
    <property type="evidence" value="ECO:0007669"/>
    <property type="project" value="InterPro"/>
</dbReference>
<keyword evidence="1" id="KW-0472">Membrane</keyword>
<dbReference type="Proteomes" id="UP000267524">
    <property type="component" value="Unassembled WGS sequence"/>
</dbReference>
<organism evidence="3 4">
    <name type="scientific">Chryseobacterium nematophagum</name>
    <dbReference type="NCBI Taxonomy" id="2305228"/>
    <lineage>
        <taxon>Bacteria</taxon>
        <taxon>Pseudomonadati</taxon>
        <taxon>Bacteroidota</taxon>
        <taxon>Flavobacteriia</taxon>
        <taxon>Flavobacteriales</taxon>
        <taxon>Weeksellaceae</taxon>
        <taxon>Chryseobacterium group</taxon>
        <taxon>Chryseobacterium</taxon>
    </lineage>
</organism>
<evidence type="ECO:0000259" key="2">
    <source>
        <dbReference type="PROSITE" id="PS50043"/>
    </source>
</evidence>
<accession>A0A3M7LF38</accession>
<name>A0A3M7LF38_9FLAO</name>
<keyword evidence="4" id="KW-1185">Reference proteome</keyword>
<feature type="transmembrane region" description="Helical" evidence="1">
    <location>
        <begin position="174"/>
        <end position="193"/>
    </location>
</feature>
<sequence length="299" mass="35368">MFKTQIYPSTFIYILIFTILFFVGLVKLLFVWKTNEREYTLRYVFIWLNGILYNTVEGLLPDNNFKIDVMSQNIFAWMIGLIVAYHFFIFIKNEYQLNCFFKNIMNERIGMIALFLFITFFILPYIVTKELNISRLIFLSLFIVFLFLFLFYIVNKKINTILNEQQPFLRLHAINGILAFSFFCGFPMVILIYGDNQLIEHTVYSTALLIVSIDYFFSRKRNEELQGLFSINLLSKREREVLLLILNNPNMKYSDLSDTLNISEKTLSTHLSSIYKKTGLKSKSNIEEMNQTLKKLISE</sequence>
<dbReference type="InterPro" id="IPR016032">
    <property type="entry name" value="Sig_transdc_resp-reg_C-effctor"/>
</dbReference>
<dbReference type="Gene3D" id="1.10.10.10">
    <property type="entry name" value="Winged helix-like DNA-binding domain superfamily/Winged helix DNA-binding domain"/>
    <property type="match status" value="1"/>
</dbReference>
<feature type="domain" description="HTH luxR-type" evidence="2">
    <location>
        <begin position="227"/>
        <end position="294"/>
    </location>
</feature>
<reference evidence="3 4" key="1">
    <citation type="submission" date="2018-08" db="EMBL/GenBank/DDBJ databases">
        <title>Chryseobacterium nematophagum: a novel matrix digesting pathogen of nematodes.</title>
        <authorList>
            <person name="Page A."/>
            <person name="Roberts M."/>
            <person name="Felix M.-A."/>
            <person name="Weir W."/>
        </authorList>
    </citation>
    <scope>NUCLEOTIDE SEQUENCE [LARGE SCALE GENOMIC DNA]</scope>
    <source>
        <strain evidence="3 4">JUb275</strain>
    </source>
</reference>
<dbReference type="InterPro" id="IPR000792">
    <property type="entry name" value="Tscrpt_reg_LuxR_C"/>
</dbReference>
<comment type="caution">
    <text evidence="3">The sequence shown here is derived from an EMBL/GenBank/DDBJ whole genome shotgun (WGS) entry which is preliminary data.</text>
</comment>
<evidence type="ECO:0000313" key="4">
    <source>
        <dbReference type="Proteomes" id="UP000267524"/>
    </source>
</evidence>
<keyword evidence="1" id="KW-0812">Transmembrane</keyword>
<evidence type="ECO:0000256" key="1">
    <source>
        <dbReference type="SAM" id="Phobius"/>
    </source>
</evidence>
<dbReference type="SMART" id="SM00421">
    <property type="entry name" value="HTH_LUXR"/>
    <property type="match status" value="1"/>
</dbReference>
<dbReference type="GO" id="GO:0006355">
    <property type="term" value="P:regulation of DNA-templated transcription"/>
    <property type="evidence" value="ECO:0007669"/>
    <property type="project" value="InterPro"/>
</dbReference>
<dbReference type="EMBL" id="QWIV01000003">
    <property type="protein sequence ID" value="RMZ61311.1"/>
    <property type="molecule type" value="Genomic_DNA"/>
</dbReference>